<dbReference type="PANTHER" id="PTHR12436:SF3">
    <property type="entry name" value="GERMINAL-CENTER ASSOCIATED NUCLEAR PROTEIN"/>
    <property type="match status" value="1"/>
</dbReference>
<dbReference type="STRING" id="8496.A0A151N9V8"/>
<dbReference type="GO" id="GO:0070390">
    <property type="term" value="C:transcription export complex 2"/>
    <property type="evidence" value="ECO:0007669"/>
    <property type="project" value="TreeGrafter"/>
</dbReference>
<protein>
    <recommendedName>
        <fullName evidence="1">SAC3/GANP/THP3 conserved domain-containing protein</fullName>
    </recommendedName>
</protein>
<organism evidence="2 3">
    <name type="scientific">Alligator mississippiensis</name>
    <name type="common">American alligator</name>
    <dbReference type="NCBI Taxonomy" id="8496"/>
    <lineage>
        <taxon>Eukaryota</taxon>
        <taxon>Metazoa</taxon>
        <taxon>Chordata</taxon>
        <taxon>Craniata</taxon>
        <taxon>Vertebrata</taxon>
        <taxon>Euteleostomi</taxon>
        <taxon>Archelosauria</taxon>
        <taxon>Archosauria</taxon>
        <taxon>Crocodylia</taxon>
        <taxon>Alligatoridae</taxon>
        <taxon>Alligatorinae</taxon>
        <taxon>Alligator</taxon>
    </lineage>
</organism>
<dbReference type="Proteomes" id="UP000050525">
    <property type="component" value="Unassembled WGS sequence"/>
</dbReference>
<dbReference type="InterPro" id="IPR005062">
    <property type="entry name" value="SAC3/GANP/THP3_conserved"/>
</dbReference>
<keyword evidence="3" id="KW-1185">Reference proteome</keyword>
<accession>A0A151N9V8</accession>
<dbReference type="GO" id="GO:0005737">
    <property type="term" value="C:cytoplasm"/>
    <property type="evidence" value="ECO:0007669"/>
    <property type="project" value="TreeGrafter"/>
</dbReference>
<dbReference type="EMBL" id="AKHW03003682">
    <property type="protein sequence ID" value="KYO33566.1"/>
    <property type="molecule type" value="Genomic_DNA"/>
</dbReference>
<gene>
    <name evidence="2" type="ORF">Y1Q_0008735</name>
</gene>
<sequence>MSLFDAKINSENMTKCLKSLKAMYEDLASQGIYCSNEAEFRGHGILLNLNTRGVLNYVELNCSAFPEPEEFLQAKKSVFINQKLTVAVGEVVNGGPLHPLTLHIPMLSFNVQNLHVGDRSTSHPAISSWEVDPDGTMLSAQKREENCSEPMVPVERTAQVDAFLSLPVCLTPQLLCVSQLGLLLPVLRSLSSSLPNLVTHKW</sequence>
<reference evidence="2 3" key="1">
    <citation type="journal article" date="2012" name="Genome Biol.">
        <title>Sequencing three crocodilian genomes to illuminate the evolution of archosaurs and amniotes.</title>
        <authorList>
            <person name="St John J.A."/>
            <person name="Braun E.L."/>
            <person name="Isberg S.R."/>
            <person name="Miles L.G."/>
            <person name="Chong A.Y."/>
            <person name="Gongora J."/>
            <person name="Dalzell P."/>
            <person name="Moran C."/>
            <person name="Bed'hom B."/>
            <person name="Abzhanov A."/>
            <person name="Burgess S.C."/>
            <person name="Cooksey A.M."/>
            <person name="Castoe T.A."/>
            <person name="Crawford N.G."/>
            <person name="Densmore L.D."/>
            <person name="Drew J.C."/>
            <person name="Edwards S.V."/>
            <person name="Faircloth B.C."/>
            <person name="Fujita M.K."/>
            <person name="Greenwold M.J."/>
            <person name="Hoffmann F.G."/>
            <person name="Howard J.M."/>
            <person name="Iguchi T."/>
            <person name="Janes D.E."/>
            <person name="Khan S.Y."/>
            <person name="Kohno S."/>
            <person name="de Koning A.J."/>
            <person name="Lance S.L."/>
            <person name="McCarthy F.M."/>
            <person name="McCormack J.E."/>
            <person name="Merchant M.E."/>
            <person name="Peterson D.G."/>
            <person name="Pollock D.D."/>
            <person name="Pourmand N."/>
            <person name="Raney B.J."/>
            <person name="Roessler K.A."/>
            <person name="Sanford J.R."/>
            <person name="Sawyer R.H."/>
            <person name="Schmidt C.J."/>
            <person name="Triplett E.W."/>
            <person name="Tuberville T.D."/>
            <person name="Venegas-Anaya M."/>
            <person name="Howard J.T."/>
            <person name="Jarvis E.D."/>
            <person name="Guillette L.J.Jr."/>
            <person name="Glenn T.C."/>
            <person name="Green R.E."/>
            <person name="Ray D.A."/>
        </authorList>
    </citation>
    <scope>NUCLEOTIDE SEQUENCE [LARGE SCALE GENOMIC DNA]</scope>
    <source>
        <strain evidence="2">KSC_2009_1</strain>
    </source>
</reference>
<dbReference type="AlphaFoldDB" id="A0A151N9V8"/>
<dbReference type="InterPro" id="IPR045107">
    <property type="entry name" value="SAC3/GANP/THP3"/>
</dbReference>
<evidence type="ECO:0000259" key="1">
    <source>
        <dbReference type="Pfam" id="PF03399"/>
    </source>
</evidence>
<comment type="caution">
    <text evidence="2">The sequence shown here is derived from an EMBL/GenBank/DDBJ whole genome shotgun (WGS) entry which is preliminary data.</text>
</comment>
<proteinExistence type="predicted"/>
<evidence type="ECO:0000313" key="3">
    <source>
        <dbReference type="Proteomes" id="UP000050525"/>
    </source>
</evidence>
<evidence type="ECO:0000313" key="2">
    <source>
        <dbReference type="EMBL" id="KYO33566.1"/>
    </source>
</evidence>
<dbReference type="GO" id="GO:0006406">
    <property type="term" value="P:mRNA export from nucleus"/>
    <property type="evidence" value="ECO:0007669"/>
    <property type="project" value="TreeGrafter"/>
</dbReference>
<dbReference type="PANTHER" id="PTHR12436">
    <property type="entry name" value="80 KDA MCM3-ASSOCIATED PROTEIN"/>
    <property type="match status" value="1"/>
</dbReference>
<dbReference type="Gene3D" id="1.25.40.990">
    <property type="match status" value="1"/>
</dbReference>
<feature type="domain" description="SAC3/GANP/THP3 conserved" evidence="1">
    <location>
        <begin position="3"/>
        <end position="59"/>
    </location>
</feature>
<dbReference type="Pfam" id="PF03399">
    <property type="entry name" value="SAC3_GANP"/>
    <property type="match status" value="1"/>
</dbReference>
<name>A0A151N9V8_ALLMI</name>